<feature type="domain" description="Cation efflux protein cytoplasmic" evidence="10">
    <location>
        <begin position="210"/>
        <end position="285"/>
    </location>
</feature>
<keyword evidence="12" id="KW-1185">Reference proteome</keyword>
<feature type="transmembrane region" description="Helical" evidence="8">
    <location>
        <begin position="148"/>
        <end position="171"/>
    </location>
</feature>
<evidence type="ECO:0000256" key="5">
    <source>
        <dbReference type="ARBA" id="ARBA00022989"/>
    </source>
</evidence>
<evidence type="ECO:0000256" key="3">
    <source>
        <dbReference type="ARBA" id="ARBA00022448"/>
    </source>
</evidence>
<dbReference type="InterPro" id="IPR027470">
    <property type="entry name" value="Cation_efflux_CTD"/>
</dbReference>
<dbReference type="SUPFAM" id="SSF160240">
    <property type="entry name" value="Cation efflux protein cytoplasmic domain-like"/>
    <property type="match status" value="1"/>
</dbReference>
<keyword evidence="3" id="KW-0813">Transport</keyword>
<feature type="transmembrane region" description="Helical" evidence="8">
    <location>
        <begin position="177"/>
        <end position="195"/>
    </location>
</feature>
<feature type="transmembrane region" description="Helical" evidence="8">
    <location>
        <begin position="115"/>
        <end position="136"/>
    </location>
</feature>
<comment type="similarity">
    <text evidence="2">Belongs to the cation diffusion facilitator (CDF) transporter (TC 2.A.4) family. SLC30A subfamily.</text>
</comment>
<evidence type="ECO:0000256" key="4">
    <source>
        <dbReference type="ARBA" id="ARBA00022692"/>
    </source>
</evidence>
<dbReference type="Proteomes" id="UP001597520">
    <property type="component" value="Unassembled WGS sequence"/>
</dbReference>
<keyword evidence="5 8" id="KW-1133">Transmembrane helix</keyword>
<keyword evidence="6" id="KW-0406">Ion transport</keyword>
<dbReference type="RefSeq" id="WP_380713046.1">
    <property type="nucleotide sequence ID" value="NZ_JBHUML010000002.1"/>
</dbReference>
<gene>
    <name evidence="11" type="ORF">ACFSUB_10065</name>
</gene>
<name>A0ABW5T2N1_9BACI</name>
<protein>
    <submittedName>
        <fullName evidence="11">Cation diffusion facilitator family transporter</fullName>
    </submittedName>
</protein>
<dbReference type="PANTHER" id="PTHR11562:SF17">
    <property type="entry name" value="RE54080P-RELATED"/>
    <property type="match status" value="1"/>
</dbReference>
<dbReference type="InterPro" id="IPR027469">
    <property type="entry name" value="Cation_efflux_TMD_sf"/>
</dbReference>
<evidence type="ECO:0000256" key="7">
    <source>
        <dbReference type="ARBA" id="ARBA00023136"/>
    </source>
</evidence>
<dbReference type="NCBIfam" id="TIGR01297">
    <property type="entry name" value="CDF"/>
    <property type="match status" value="1"/>
</dbReference>
<dbReference type="SUPFAM" id="SSF161111">
    <property type="entry name" value="Cation efflux protein transmembrane domain-like"/>
    <property type="match status" value="1"/>
</dbReference>
<dbReference type="Pfam" id="PF01545">
    <property type="entry name" value="Cation_efflux"/>
    <property type="match status" value="1"/>
</dbReference>
<accession>A0ABW5T2N1</accession>
<dbReference type="InterPro" id="IPR036837">
    <property type="entry name" value="Cation_efflux_CTD_sf"/>
</dbReference>
<evidence type="ECO:0000313" key="12">
    <source>
        <dbReference type="Proteomes" id="UP001597520"/>
    </source>
</evidence>
<dbReference type="PANTHER" id="PTHR11562">
    <property type="entry name" value="CATION EFFLUX PROTEIN/ ZINC TRANSPORTER"/>
    <property type="match status" value="1"/>
</dbReference>
<keyword evidence="7 8" id="KW-0472">Membrane</keyword>
<dbReference type="Pfam" id="PF16916">
    <property type="entry name" value="ZT_dimer"/>
    <property type="match status" value="1"/>
</dbReference>
<evidence type="ECO:0000256" key="1">
    <source>
        <dbReference type="ARBA" id="ARBA00004141"/>
    </source>
</evidence>
<evidence type="ECO:0000259" key="10">
    <source>
        <dbReference type="Pfam" id="PF16916"/>
    </source>
</evidence>
<organism evidence="11 12">
    <name type="scientific">Salibacterium lacus</name>
    <dbReference type="NCBI Taxonomy" id="1898109"/>
    <lineage>
        <taxon>Bacteria</taxon>
        <taxon>Bacillati</taxon>
        <taxon>Bacillota</taxon>
        <taxon>Bacilli</taxon>
        <taxon>Bacillales</taxon>
        <taxon>Bacillaceae</taxon>
    </lineage>
</organism>
<dbReference type="Gene3D" id="3.30.70.1350">
    <property type="entry name" value="Cation efflux protein, cytoplasmic domain"/>
    <property type="match status" value="1"/>
</dbReference>
<evidence type="ECO:0000313" key="11">
    <source>
        <dbReference type="EMBL" id="MFD2705818.1"/>
    </source>
</evidence>
<feature type="transmembrane region" description="Helical" evidence="8">
    <location>
        <begin position="20"/>
        <end position="38"/>
    </location>
</feature>
<feature type="domain" description="Cation efflux protein transmembrane" evidence="9">
    <location>
        <begin position="18"/>
        <end position="204"/>
    </location>
</feature>
<feature type="transmembrane region" description="Helical" evidence="8">
    <location>
        <begin position="82"/>
        <end position="103"/>
    </location>
</feature>
<dbReference type="Gene3D" id="1.20.1510.10">
    <property type="entry name" value="Cation efflux protein transmembrane domain"/>
    <property type="match status" value="1"/>
</dbReference>
<evidence type="ECO:0000256" key="8">
    <source>
        <dbReference type="SAM" id="Phobius"/>
    </source>
</evidence>
<evidence type="ECO:0000256" key="2">
    <source>
        <dbReference type="ARBA" id="ARBA00008873"/>
    </source>
</evidence>
<dbReference type="EMBL" id="JBHUML010000002">
    <property type="protein sequence ID" value="MFD2705818.1"/>
    <property type="molecule type" value="Genomic_DNA"/>
</dbReference>
<comment type="subcellular location">
    <subcellularLocation>
        <location evidence="1">Membrane</location>
        <topology evidence="1">Multi-pass membrane protein</topology>
    </subcellularLocation>
</comment>
<sequence length="298" mass="32898">MGHDHHHDHHHHSPSNIKTAFFLNFGFTIIELIGGVLTNSMAIISDAIHDLGDSLSLGTSWFLQNKSEQKSNQTFTFGYRRFSLLGALINSLVLVAGSLFILSEAVPRLLNPEPAHAGGMLLLSLLGMAVNGAAVLKMKSGASMNEKVVSWHLLEDVLGWVAVFVVSVVMMFWDAAILDPLLSVLITLYILMNVLKNLKKTLFLFLDAVPEEMDTEQIEQSIRSISGVEDTHHTHIWSLDGEQHVLSTHVVLNEDISKADMMQVKASIKEALGAYPLEHITIETECTTDDCSLTTVHH</sequence>
<evidence type="ECO:0000259" key="9">
    <source>
        <dbReference type="Pfam" id="PF01545"/>
    </source>
</evidence>
<proteinExistence type="inferred from homology"/>
<dbReference type="InterPro" id="IPR050681">
    <property type="entry name" value="CDF/SLC30A"/>
</dbReference>
<dbReference type="InterPro" id="IPR002524">
    <property type="entry name" value="Cation_efflux"/>
</dbReference>
<evidence type="ECO:0000256" key="6">
    <source>
        <dbReference type="ARBA" id="ARBA00023065"/>
    </source>
</evidence>
<dbReference type="InterPro" id="IPR058533">
    <property type="entry name" value="Cation_efflux_TM"/>
</dbReference>
<keyword evidence="4 8" id="KW-0812">Transmembrane</keyword>
<reference evidence="12" key="1">
    <citation type="journal article" date="2019" name="Int. J. Syst. Evol. Microbiol.">
        <title>The Global Catalogue of Microorganisms (GCM) 10K type strain sequencing project: providing services to taxonomists for standard genome sequencing and annotation.</title>
        <authorList>
            <consortium name="The Broad Institute Genomics Platform"/>
            <consortium name="The Broad Institute Genome Sequencing Center for Infectious Disease"/>
            <person name="Wu L."/>
            <person name="Ma J."/>
        </authorList>
    </citation>
    <scope>NUCLEOTIDE SEQUENCE [LARGE SCALE GENOMIC DNA]</scope>
    <source>
        <strain evidence="12">KCTC 33792</strain>
    </source>
</reference>
<comment type="caution">
    <text evidence="11">The sequence shown here is derived from an EMBL/GenBank/DDBJ whole genome shotgun (WGS) entry which is preliminary data.</text>
</comment>